<dbReference type="Gene3D" id="2.170.150.80">
    <property type="entry name" value="NAC domain"/>
    <property type="match status" value="1"/>
</dbReference>
<keyword evidence="7" id="KW-0472">Membrane</keyword>
<keyword evidence="4" id="KW-0804">Transcription</keyword>
<dbReference type="PANTHER" id="PTHR31744">
    <property type="entry name" value="PROTEIN CUP-SHAPED COTYLEDON 2-RELATED"/>
    <property type="match status" value="1"/>
</dbReference>
<proteinExistence type="predicted"/>
<dbReference type="AlphaFoldDB" id="A0AAQ3MUT4"/>
<dbReference type="EMBL" id="CP144692">
    <property type="protein sequence ID" value="WVY97249.1"/>
    <property type="molecule type" value="Genomic_DNA"/>
</dbReference>
<dbReference type="FunFam" id="2.170.150.80:FF:000002">
    <property type="entry name" value="Nac domain-containing protein 86"/>
    <property type="match status" value="1"/>
</dbReference>
<dbReference type="GO" id="GO:0006355">
    <property type="term" value="P:regulation of DNA-templated transcription"/>
    <property type="evidence" value="ECO:0007669"/>
    <property type="project" value="InterPro"/>
</dbReference>
<name>A0AAQ3MUT4_VIGMU</name>
<dbReference type="GO" id="GO:0003677">
    <property type="term" value="F:DNA binding"/>
    <property type="evidence" value="ECO:0007669"/>
    <property type="project" value="UniProtKB-KW"/>
</dbReference>
<keyword evidence="3" id="KW-0238">DNA-binding</keyword>
<keyword evidence="5" id="KW-0539">Nucleus</keyword>
<keyword evidence="7" id="KW-1133">Transmembrane helix</keyword>
<evidence type="ECO:0000259" key="8">
    <source>
        <dbReference type="PROSITE" id="PS51005"/>
    </source>
</evidence>
<dbReference type="Proteomes" id="UP001374535">
    <property type="component" value="Chromosome 9"/>
</dbReference>
<keyword evidence="10" id="KW-1185">Reference proteome</keyword>
<evidence type="ECO:0000313" key="10">
    <source>
        <dbReference type="Proteomes" id="UP001374535"/>
    </source>
</evidence>
<dbReference type="SUPFAM" id="SSF101941">
    <property type="entry name" value="NAC domain"/>
    <property type="match status" value="1"/>
</dbReference>
<sequence>LIPNYLSLFFSLSDSSLLNPIQSMAPMGPGFRFHPTDEELVVFYLKRKITGNLSRYDHIAVVDVYKLEPWDLPPLSKLKTKDLEWYFFSVLDRKYGNGSRTNRATEKGYWKTTGKDRPVAHGDRTVGMKKTLVYHIGRAPHGRRTNWVMHEYKMLDEELTRAGTVLDVYVVCRIFEKSGAGPKNGAKYGAPLDEKEWDVDEENEQKEVVPVPATAHRGVAPLTEISPNVVAPPLPATAAVAPPVVATDGDSCDGIGVAIPSVATDADFWDDIGAFLETNDLDGELDLSDMIGAVTFPSLNFHHGECSTYAENSQELIKDQEPLAGTFGISGPENGQPLDMAEQHDMGTGSVKDEDNGEQSEIVNLLNFNDASDNMDLDLYFDATQNLPTADDESFLETNDLAIGNEGDLIEADPSANDIMLDKYLALPDDDDDDICKYISFDYSQVPESENSNSNQGSPLTQQTVGGETSNKAVVGKHDSEAQTSNEAFSVQNTEEAKLAAPGNTNPFVKQAYGWLASIPASPAHAFEFPPKDITLGIDGAAQSSHPAHITTGMISITDITFRGNAMDWPMGKIGGFNTAMSTEFSRPDVNCAALIPVSGKTAFVLSHGWIFLTGFSVLILSLSFKIGSIMYTGSRDFVDLFMVPYSRTDLCILRGNLFSEFHQIE</sequence>
<protein>
    <recommendedName>
        <fullName evidence="8">NAC domain-containing protein</fullName>
    </recommendedName>
</protein>
<reference evidence="9 10" key="1">
    <citation type="journal article" date="2023" name="Life. Sci Alliance">
        <title>Evolutionary insights into 3D genome organization and epigenetic landscape of Vigna mungo.</title>
        <authorList>
            <person name="Junaid A."/>
            <person name="Singh B."/>
            <person name="Bhatia S."/>
        </authorList>
    </citation>
    <scope>NUCLEOTIDE SEQUENCE [LARGE SCALE GENOMIC DNA]</scope>
    <source>
        <strain evidence="9">Urdbean</strain>
    </source>
</reference>
<evidence type="ECO:0000256" key="5">
    <source>
        <dbReference type="ARBA" id="ARBA00023242"/>
    </source>
</evidence>
<dbReference type="PANTHER" id="PTHR31744:SF210">
    <property type="entry name" value="NAC DOMAIN-CONTAINING PROTEIN 86-LIKE"/>
    <property type="match status" value="1"/>
</dbReference>
<feature type="non-terminal residue" evidence="9">
    <location>
        <position position="1"/>
    </location>
</feature>
<dbReference type="InterPro" id="IPR036093">
    <property type="entry name" value="NAC_dom_sf"/>
</dbReference>
<evidence type="ECO:0000256" key="3">
    <source>
        <dbReference type="ARBA" id="ARBA00023125"/>
    </source>
</evidence>
<dbReference type="Pfam" id="PF02365">
    <property type="entry name" value="NAM"/>
    <property type="match status" value="1"/>
</dbReference>
<organism evidence="9 10">
    <name type="scientific">Vigna mungo</name>
    <name type="common">Black gram</name>
    <name type="synonym">Phaseolus mungo</name>
    <dbReference type="NCBI Taxonomy" id="3915"/>
    <lineage>
        <taxon>Eukaryota</taxon>
        <taxon>Viridiplantae</taxon>
        <taxon>Streptophyta</taxon>
        <taxon>Embryophyta</taxon>
        <taxon>Tracheophyta</taxon>
        <taxon>Spermatophyta</taxon>
        <taxon>Magnoliopsida</taxon>
        <taxon>eudicotyledons</taxon>
        <taxon>Gunneridae</taxon>
        <taxon>Pentapetalae</taxon>
        <taxon>rosids</taxon>
        <taxon>fabids</taxon>
        <taxon>Fabales</taxon>
        <taxon>Fabaceae</taxon>
        <taxon>Papilionoideae</taxon>
        <taxon>50 kb inversion clade</taxon>
        <taxon>NPAAA clade</taxon>
        <taxon>indigoferoid/millettioid clade</taxon>
        <taxon>Phaseoleae</taxon>
        <taxon>Vigna</taxon>
    </lineage>
</organism>
<evidence type="ECO:0000256" key="1">
    <source>
        <dbReference type="ARBA" id="ARBA00004123"/>
    </source>
</evidence>
<keyword evidence="7" id="KW-0812">Transmembrane</keyword>
<feature type="transmembrane region" description="Helical" evidence="7">
    <location>
        <begin position="603"/>
        <end position="625"/>
    </location>
</feature>
<evidence type="ECO:0000256" key="7">
    <source>
        <dbReference type="SAM" id="Phobius"/>
    </source>
</evidence>
<evidence type="ECO:0000313" key="9">
    <source>
        <dbReference type="EMBL" id="WVY97249.1"/>
    </source>
</evidence>
<accession>A0AAQ3MUT4</accession>
<evidence type="ECO:0000256" key="2">
    <source>
        <dbReference type="ARBA" id="ARBA00023015"/>
    </source>
</evidence>
<feature type="region of interest" description="Disordered" evidence="6">
    <location>
        <begin position="446"/>
        <end position="470"/>
    </location>
</feature>
<keyword evidence="2" id="KW-0805">Transcription regulation</keyword>
<gene>
    <name evidence="9" type="ORF">V8G54_029400</name>
</gene>
<evidence type="ECO:0000256" key="6">
    <source>
        <dbReference type="SAM" id="MobiDB-lite"/>
    </source>
</evidence>
<feature type="domain" description="NAC" evidence="8">
    <location>
        <begin position="27"/>
        <end position="177"/>
    </location>
</feature>
<dbReference type="GO" id="GO:0005634">
    <property type="term" value="C:nucleus"/>
    <property type="evidence" value="ECO:0007669"/>
    <property type="project" value="UniProtKB-SubCell"/>
</dbReference>
<dbReference type="InterPro" id="IPR003441">
    <property type="entry name" value="NAC-dom"/>
</dbReference>
<comment type="subcellular location">
    <subcellularLocation>
        <location evidence="1">Nucleus</location>
    </subcellularLocation>
</comment>
<dbReference type="PROSITE" id="PS51005">
    <property type="entry name" value="NAC"/>
    <property type="match status" value="1"/>
</dbReference>
<evidence type="ECO:0000256" key="4">
    <source>
        <dbReference type="ARBA" id="ARBA00023163"/>
    </source>
</evidence>